<keyword evidence="4" id="KW-1185">Reference proteome</keyword>
<feature type="domain" description="XLR/SYCP3/FAM9" evidence="2">
    <location>
        <begin position="1"/>
        <end position="59"/>
    </location>
</feature>
<comment type="caution">
    <text evidence="3">The sequence shown here is derived from an EMBL/GenBank/DDBJ whole genome shotgun (WGS) entry which is preliminary data.</text>
</comment>
<dbReference type="GO" id="GO:0051321">
    <property type="term" value="P:meiotic cell cycle"/>
    <property type="evidence" value="ECO:0007669"/>
    <property type="project" value="TreeGrafter"/>
</dbReference>
<gene>
    <name evidence="3" type="ORF">A6R68_01282</name>
</gene>
<dbReference type="GO" id="GO:0007286">
    <property type="term" value="P:spermatid development"/>
    <property type="evidence" value="ECO:0007669"/>
    <property type="project" value="TreeGrafter"/>
</dbReference>
<dbReference type="OrthoDB" id="9621324at2759"/>
<organism evidence="3 4">
    <name type="scientific">Neotoma lepida</name>
    <name type="common">Desert woodrat</name>
    <dbReference type="NCBI Taxonomy" id="56216"/>
    <lineage>
        <taxon>Eukaryota</taxon>
        <taxon>Metazoa</taxon>
        <taxon>Chordata</taxon>
        <taxon>Craniata</taxon>
        <taxon>Vertebrata</taxon>
        <taxon>Euteleostomi</taxon>
        <taxon>Mammalia</taxon>
        <taxon>Eutheria</taxon>
        <taxon>Euarchontoglires</taxon>
        <taxon>Glires</taxon>
        <taxon>Rodentia</taxon>
        <taxon>Myomorpha</taxon>
        <taxon>Muroidea</taxon>
        <taxon>Cricetidae</taxon>
        <taxon>Neotominae</taxon>
        <taxon>Neotoma</taxon>
    </lineage>
</organism>
<accession>A0A1A6GX39</accession>
<evidence type="ECO:0000313" key="4">
    <source>
        <dbReference type="Proteomes" id="UP000092124"/>
    </source>
</evidence>
<comment type="similarity">
    <text evidence="1">Belongs to the XLR/SYCP3 family.</text>
</comment>
<sequence length="92" mass="11043">METNTKESLEGIDQKMKQAWSSYENEVAKLNEEPAQSFMNLFEQWNLDFQNFREKHGKSNEKKNDNLLLGTQNELKEEMNKLRRKIMKEFVN</sequence>
<evidence type="ECO:0000256" key="1">
    <source>
        <dbReference type="ARBA" id="ARBA00010283"/>
    </source>
</evidence>
<dbReference type="EMBL" id="LZPO01066393">
    <property type="protein sequence ID" value="OBS70175.1"/>
    <property type="molecule type" value="Genomic_DNA"/>
</dbReference>
<dbReference type="Pfam" id="PF04803">
    <property type="entry name" value="Cor1"/>
    <property type="match status" value="1"/>
</dbReference>
<dbReference type="PANTHER" id="PTHR19368:SF22">
    <property type="entry name" value="RIKEN CDNA 1700013H16 GENE"/>
    <property type="match status" value="1"/>
</dbReference>
<dbReference type="PANTHER" id="PTHR19368">
    <property type="entry name" value="XLR/SCP3/FAM9"/>
    <property type="match status" value="1"/>
</dbReference>
<dbReference type="AlphaFoldDB" id="A0A1A6GX39"/>
<dbReference type="GO" id="GO:0000795">
    <property type="term" value="C:synaptonemal complex"/>
    <property type="evidence" value="ECO:0007669"/>
    <property type="project" value="TreeGrafter"/>
</dbReference>
<protein>
    <recommendedName>
        <fullName evidence="2">XLR/SYCP3/FAM9 domain-containing protein</fullName>
    </recommendedName>
</protein>
<evidence type="ECO:0000259" key="2">
    <source>
        <dbReference type="Pfam" id="PF04803"/>
    </source>
</evidence>
<reference evidence="3 4" key="1">
    <citation type="submission" date="2016-06" db="EMBL/GenBank/DDBJ databases">
        <title>The Draft Genome Sequence and Annotation of the Desert Woodrat Neotoma lepida.</title>
        <authorList>
            <person name="Campbell M."/>
            <person name="Oakeson K.F."/>
            <person name="Yandell M."/>
            <person name="Halpert J.R."/>
            <person name="Dearing D."/>
        </authorList>
    </citation>
    <scope>NUCLEOTIDE SEQUENCE [LARGE SCALE GENOMIC DNA]</scope>
    <source>
        <strain evidence="3">417</strain>
        <tissue evidence="3">Liver</tissue>
    </source>
</reference>
<proteinExistence type="inferred from homology"/>
<dbReference type="Proteomes" id="UP000092124">
    <property type="component" value="Unassembled WGS sequence"/>
</dbReference>
<dbReference type="InterPro" id="IPR051443">
    <property type="entry name" value="XLR/SYCP3"/>
</dbReference>
<feature type="non-terminal residue" evidence="3">
    <location>
        <position position="92"/>
    </location>
</feature>
<evidence type="ECO:0000313" key="3">
    <source>
        <dbReference type="EMBL" id="OBS70175.1"/>
    </source>
</evidence>
<name>A0A1A6GX39_NEOLE</name>
<dbReference type="InterPro" id="IPR006888">
    <property type="entry name" value="XLR/SYCP3/FAM9_dom"/>
</dbReference>